<dbReference type="GeneID" id="176351"/>
<gene>
    <name evidence="2 4" type="ORF">C48B4.8</name>
    <name evidence="2" type="ORF">CELE_C48B4.8</name>
</gene>
<sequence length="188" mass="21765">MGIRHLDDGRFVIVPPTFLWWPAKHVILSIILANAIITTFFLLQASNILASILLCSILLSIVFAMGYIRESFALIYIHFIYCLLYIVFSFLFIPTFYYDQKICTNAAICKTVQEWLEELVTTVASRWIYAFTGTTLITHIMMTPVSLRMMKYSASCEALEKMMTDEEYVKKMKRLAIIHPERYHPASV</sequence>
<dbReference type="AlphaFoldDB" id="C0P275"/>
<evidence type="ECO:0000256" key="1">
    <source>
        <dbReference type="SAM" id="Phobius"/>
    </source>
</evidence>
<dbReference type="Proteomes" id="UP000001940">
    <property type="component" value="Chromosome III"/>
</dbReference>
<keyword evidence="1" id="KW-1133">Transmembrane helix</keyword>
<dbReference type="HOGENOM" id="CLU_1455729_0_0_1"/>
<feature type="transmembrane region" description="Helical" evidence="1">
    <location>
        <begin position="21"/>
        <end position="42"/>
    </location>
</feature>
<evidence type="ECO:0000313" key="4">
    <source>
        <dbReference type="WormBase" id="C48B4.8b"/>
    </source>
</evidence>
<dbReference type="RefSeq" id="NP_001367211.1">
    <property type="nucleotide sequence ID" value="NM_001379862.1"/>
</dbReference>
<evidence type="ECO:0000313" key="3">
    <source>
        <dbReference type="Proteomes" id="UP000001940"/>
    </source>
</evidence>
<dbReference type="ExpressionAtlas" id="C0P275">
    <property type="expression patterns" value="baseline and differential"/>
</dbReference>
<organism evidence="2 3">
    <name type="scientific">Caenorhabditis elegans</name>
    <dbReference type="NCBI Taxonomy" id="6239"/>
    <lineage>
        <taxon>Eukaryota</taxon>
        <taxon>Metazoa</taxon>
        <taxon>Ecdysozoa</taxon>
        <taxon>Nematoda</taxon>
        <taxon>Chromadorea</taxon>
        <taxon>Rhabditida</taxon>
        <taxon>Rhabditina</taxon>
        <taxon>Rhabditomorpha</taxon>
        <taxon>Rhabditoidea</taxon>
        <taxon>Rhabditidae</taxon>
        <taxon>Peloderinae</taxon>
        <taxon>Caenorhabditis</taxon>
    </lineage>
</organism>
<dbReference type="Bgee" id="WBGene00008171">
    <property type="expression patterns" value="Expressed in germ line (C elegans) and 4 other cell types or tissues"/>
</dbReference>
<name>C0P275_CAEEL</name>
<keyword evidence="1" id="KW-0472">Membrane</keyword>
<proteinExistence type="predicted"/>
<keyword evidence="3" id="KW-1185">Reference proteome</keyword>
<dbReference type="WormBase" id="C48B4.8b">
    <property type="protein sequence ID" value="CE43529"/>
    <property type="gene ID" value="WBGene00008171"/>
</dbReference>
<reference evidence="2 3" key="1">
    <citation type="journal article" date="1998" name="Science">
        <title>Genome sequence of the nematode C. elegans: a platform for investigating biology.</title>
        <authorList>
            <consortium name="The C. elegans sequencing consortium"/>
            <person name="Sulson J.E."/>
            <person name="Waterston R."/>
        </authorList>
    </citation>
    <scope>NUCLEOTIDE SEQUENCE [LARGE SCALE GENOMIC DNA]</scope>
    <source>
        <strain evidence="2 3">Bristol N2</strain>
    </source>
</reference>
<feature type="transmembrane region" description="Helical" evidence="1">
    <location>
        <begin position="75"/>
        <end position="97"/>
    </location>
</feature>
<feature type="transmembrane region" description="Helical" evidence="1">
    <location>
        <begin position="48"/>
        <end position="68"/>
    </location>
</feature>
<dbReference type="CTD" id="176351"/>
<evidence type="ECO:0000313" key="2">
    <source>
        <dbReference type="EMBL" id="CAX51631.1"/>
    </source>
</evidence>
<dbReference type="AGR" id="WB:WBGene00008171"/>
<dbReference type="OrthoDB" id="5868950at2759"/>
<accession>C0P275</accession>
<protein>
    <submittedName>
        <fullName evidence="2">Transmembrane protein</fullName>
    </submittedName>
</protein>
<keyword evidence="1 2" id="KW-0812">Transmembrane</keyword>
<dbReference type="EMBL" id="BX284603">
    <property type="protein sequence ID" value="CAX51631.1"/>
    <property type="molecule type" value="Genomic_DNA"/>
</dbReference>